<reference evidence="1" key="1">
    <citation type="submission" date="2020-09" db="EMBL/GenBank/DDBJ databases">
        <authorList>
            <person name="Yoon J.-W."/>
        </authorList>
    </citation>
    <scope>NUCLEOTIDE SEQUENCE</scope>
    <source>
        <strain evidence="1">KMU-158</strain>
    </source>
</reference>
<organism evidence="1 2">
    <name type="scientific">Spongiibacter pelagi</name>
    <dbReference type="NCBI Taxonomy" id="2760804"/>
    <lineage>
        <taxon>Bacteria</taxon>
        <taxon>Pseudomonadati</taxon>
        <taxon>Pseudomonadota</taxon>
        <taxon>Gammaproteobacteria</taxon>
        <taxon>Cellvibrionales</taxon>
        <taxon>Spongiibacteraceae</taxon>
        <taxon>Spongiibacter</taxon>
    </lineage>
</organism>
<evidence type="ECO:0000313" key="2">
    <source>
        <dbReference type="Proteomes" id="UP000610558"/>
    </source>
</evidence>
<dbReference type="AlphaFoldDB" id="A0A927C1I0"/>
<comment type="caution">
    <text evidence="1">The sequence shown here is derived from an EMBL/GenBank/DDBJ whole genome shotgun (WGS) entry which is preliminary data.</text>
</comment>
<proteinExistence type="predicted"/>
<evidence type="ECO:0000313" key="1">
    <source>
        <dbReference type="EMBL" id="MBD2858307.1"/>
    </source>
</evidence>
<dbReference type="RefSeq" id="WP_190763021.1">
    <property type="nucleotide sequence ID" value="NZ_JACXLD010000002.1"/>
</dbReference>
<sequence>MLPEIITKTPKLLQAANGTGRGLTAQAGKVVQVPETVVIATGQSAANPA</sequence>
<dbReference type="EMBL" id="JACXLD010000002">
    <property type="protein sequence ID" value="MBD2858307.1"/>
    <property type="molecule type" value="Genomic_DNA"/>
</dbReference>
<name>A0A927C1I0_9GAMM</name>
<accession>A0A927C1I0</accession>
<gene>
    <name evidence="1" type="ORF">IB286_04735</name>
</gene>
<keyword evidence="2" id="KW-1185">Reference proteome</keyword>
<dbReference type="Proteomes" id="UP000610558">
    <property type="component" value="Unassembled WGS sequence"/>
</dbReference>
<protein>
    <submittedName>
        <fullName evidence="1">Uncharacterized protein</fullName>
    </submittedName>
</protein>